<evidence type="ECO:0000313" key="2">
    <source>
        <dbReference type="Proteomes" id="UP000265520"/>
    </source>
</evidence>
<sequence length="37" mass="3643">MGRPVAEQLAIVVAPAGIEEGLSGAGHGRSSRGDSPL</sequence>
<dbReference type="AlphaFoldDB" id="A0A392VBD9"/>
<name>A0A392VBD9_9FABA</name>
<proteinExistence type="predicted"/>
<feature type="non-terminal residue" evidence="1">
    <location>
        <position position="37"/>
    </location>
</feature>
<evidence type="ECO:0000313" key="1">
    <source>
        <dbReference type="EMBL" id="MCI84241.1"/>
    </source>
</evidence>
<comment type="caution">
    <text evidence="1">The sequence shown here is derived from an EMBL/GenBank/DDBJ whole genome shotgun (WGS) entry which is preliminary data.</text>
</comment>
<dbReference type="Proteomes" id="UP000265520">
    <property type="component" value="Unassembled WGS sequence"/>
</dbReference>
<dbReference type="EMBL" id="LXQA011086078">
    <property type="protein sequence ID" value="MCI84241.1"/>
    <property type="molecule type" value="Genomic_DNA"/>
</dbReference>
<protein>
    <submittedName>
        <fullName evidence="1">Uncharacterized protein</fullName>
    </submittedName>
</protein>
<organism evidence="1 2">
    <name type="scientific">Trifolium medium</name>
    <dbReference type="NCBI Taxonomy" id="97028"/>
    <lineage>
        <taxon>Eukaryota</taxon>
        <taxon>Viridiplantae</taxon>
        <taxon>Streptophyta</taxon>
        <taxon>Embryophyta</taxon>
        <taxon>Tracheophyta</taxon>
        <taxon>Spermatophyta</taxon>
        <taxon>Magnoliopsida</taxon>
        <taxon>eudicotyledons</taxon>
        <taxon>Gunneridae</taxon>
        <taxon>Pentapetalae</taxon>
        <taxon>rosids</taxon>
        <taxon>fabids</taxon>
        <taxon>Fabales</taxon>
        <taxon>Fabaceae</taxon>
        <taxon>Papilionoideae</taxon>
        <taxon>50 kb inversion clade</taxon>
        <taxon>NPAAA clade</taxon>
        <taxon>Hologalegina</taxon>
        <taxon>IRL clade</taxon>
        <taxon>Trifolieae</taxon>
        <taxon>Trifolium</taxon>
    </lineage>
</organism>
<keyword evidence="2" id="KW-1185">Reference proteome</keyword>
<reference evidence="1 2" key="1">
    <citation type="journal article" date="2018" name="Front. Plant Sci.">
        <title>Red Clover (Trifolium pratense) and Zigzag Clover (T. medium) - A Picture of Genomic Similarities and Differences.</title>
        <authorList>
            <person name="Dluhosova J."/>
            <person name="Istvanek J."/>
            <person name="Nedelnik J."/>
            <person name="Repkova J."/>
        </authorList>
    </citation>
    <scope>NUCLEOTIDE SEQUENCE [LARGE SCALE GENOMIC DNA]</scope>
    <source>
        <strain evidence="2">cv. 10/8</strain>
        <tissue evidence="1">Leaf</tissue>
    </source>
</reference>
<accession>A0A392VBD9</accession>